<dbReference type="Proteomes" id="UP000306813">
    <property type="component" value="Unassembled WGS sequence"/>
</dbReference>
<comment type="caution">
    <text evidence="1">The sequence shown here is derived from an EMBL/GenBank/DDBJ whole genome shotgun (WGS) entry which is preliminary data.</text>
</comment>
<dbReference type="Proteomes" id="UP000321317">
    <property type="component" value="Unassembled WGS sequence"/>
</dbReference>
<dbReference type="EMBL" id="VRMA01000038">
    <property type="protein sequence ID" value="TXK57708.1"/>
    <property type="molecule type" value="Genomic_DNA"/>
</dbReference>
<reference evidence="2 4" key="2">
    <citation type="submission" date="2019-08" db="EMBL/GenBank/DDBJ databases">
        <title>Rapid identification of Enteric Bacteria from Whole Genome Sequences (WGS) using Average Nucleotide Identity (ANI).</title>
        <authorList>
            <person name="Lane C."/>
        </authorList>
    </citation>
    <scope>NUCLEOTIDE SEQUENCE [LARGE SCALE GENOMIC DNA]</scope>
    <source>
        <strain evidence="2 4">D4984</strain>
    </source>
</reference>
<reference evidence="1 3" key="1">
    <citation type="submission" date="2019-05" db="EMBL/GenBank/DDBJ databases">
        <title>Draft genomes of eight strains of Campylobacter helveticus isolated from cats and a dog in New Zealand.</title>
        <authorList>
            <person name="Bojanic K."/>
            <person name="Midwinter A.C."/>
            <person name="Biggs P.J."/>
            <person name="Acke E."/>
            <person name="Cornelius A.J."/>
            <person name="Marshall J.C."/>
        </authorList>
    </citation>
    <scope>NUCLEOTIDE SEQUENCE [LARGE SCALE GENOMIC DNA]</scope>
    <source>
        <strain evidence="1 3">ACP123b</strain>
    </source>
</reference>
<keyword evidence="4" id="KW-1185">Reference proteome</keyword>
<name>A0AAX2UH84_9BACT</name>
<evidence type="ECO:0000313" key="3">
    <source>
        <dbReference type="Proteomes" id="UP000306813"/>
    </source>
</evidence>
<sequence>MTNNATRLVINIKSQEVLDVLEQLPKGCKGLYIEQAILEFSRAKPRIEFHFDGITRPKRKRKTKEQIQNLKYENKGIKVIEKPLPQVEGDKGKMMFDFAKM</sequence>
<dbReference type="EMBL" id="VDBS01000064">
    <property type="protein sequence ID" value="TNB55917.1"/>
    <property type="molecule type" value="Genomic_DNA"/>
</dbReference>
<gene>
    <name evidence="1" type="ORF">FDW42_08360</name>
    <name evidence="2" type="ORF">FVD16_03905</name>
</gene>
<dbReference type="KEGG" id="chv:CHELV3228_1036"/>
<evidence type="ECO:0000313" key="1">
    <source>
        <dbReference type="EMBL" id="TNB55917.1"/>
    </source>
</evidence>
<evidence type="ECO:0000313" key="4">
    <source>
        <dbReference type="Proteomes" id="UP000321317"/>
    </source>
</evidence>
<organism evidence="1 3">
    <name type="scientific">Campylobacter helveticus</name>
    <dbReference type="NCBI Taxonomy" id="28898"/>
    <lineage>
        <taxon>Bacteria</taxon>
        <taxon>Pseudomonadati</taxon>
        <taxon>Campylobacterota</taxon>
        <taxon>Epsilonproteobacteria</taxon>
        <taxon>Campylobacterales</taxon>
        <taxon>Campylobacteraceae</taxon>
        <taxon>Campylobacter</taxon>
    </lineage>
</organism>
<dbReference type="GeneID" id="52036941"/>
<evidence type="ECO:0000313" key="2">
    <source>
        <dbReference type="EMBL" id="TXK57708.1"/>
    </source>
</evidence>
<accession>A0AAX2UH84</accession>
<evidence type="ECO:0008006" key="5">
    <source>
        <dbReference type="Google" id="ProtNLM"/>
    </source>
</evidence>
<dbReference type="AlphaFoldDB" id="A0AAX2UH84"/>
<protein>
    <recommendedName>
        <fullName evidence="5">RNA-binding protein (Jag domain)</fullName>
    </recommendedName>
</protein>
<dbReference type="RefSeq" id="WP_082199867.1">
    <property type="nucleotide sequence ID" value="NZ_CAUWMG010000051.1"/>
</dbReference>
<proteinExistence type="predicted"/>